<sequence>MERSRTLTKILRGYITMLTFYFAASSSMLQPLTDTTFNRIEMSLLTITPDTKLIRVRQWLSTPDPSVNFQKALHLSQADTGLWLLESDLYRKWEIEASFIWLHGIPGCGKTVLSSTLLENLLQHSADKPGKAVAYFYFYFNDRQKQDPELMVRSLIFQLLQQCIKISTGLSALFASYDNGKRQPSLNTLLKALKQLIEEFPQT</sequence>
<comment type="caution">
    <text evidence="1">The sequence shown here is derived from an EMBL/GenBank/DDBJ whole genome shotgun (WGS) entry which is preliminary data.</text>
</comment>
<name>A0ACB6R7T6_9PLEO</name>
<keyword evidence="2" id="KW-1185">Reference proteome</keyword>
<protein>
    <submittedName>
        <fullName evidence="1">Uncharacterized protein</fullName>
    </submittedName>
</protein>
<organism evidence="1 2">
    <name type="scientific">Lindgomyces ingoldianus</name>
    <dbReference type="NCBI Taxonomy" id="673940"/>
    <lineage>
        <taxon>Eukaryota</taxon>
        <taxon>Fungi</taxon>
        <taxon>Dikarya</taxon>
        <taxon>Ascomycota</taxon>
        <taxon>Pezizomycotina</taxon>
        <taxon>Dothideomycetes</taxon>
        <taxon>Pleosporomycetidae</taxon>
        <taxon>Pleosporales</taxon>
        <taxon>Lindgomycetaceae</taxon>
        <taxon>Lindgomyces</taxon>
    </lineage>
</organism>
<dbReference type="EMBL" id="MU003496">
    <property type="protein sequence ID" value="KAF2475246.1"/>
    <property type="molecule type" value="Genomic_DNA"/>
</dbReference>
<dbReference type="Proteomes" id="UP000799755">
    <property type="component" value="Unassembled WGS sequence"/>
</dbReference>
<evidence type="ECO:0000313" key="1">
    <source>
        <dbReference type="EMBL" id="KAF2475246.1"/>
    </source>
</evidence>
<accession>A0ACB6R7T6</accession>
<gene>
    <name evidence="1" type="ORF">BDR25DRAFT_101097</name>
</gene>
<reference evidence="1" key="1">
    <citation type="journal article" date="2020" name="Stud. Mycol.">
        <title>101 Dothideomycetes genomes: a test case for predicting lifestyles and emergence of pathogens.</title>
        <authorList>
            <person name="Haridas S."/>
            <person name="Albert R."/>
            <person name="Binder M."/>
            <person name="Bloem J."/>
            <person name="Labutti K."/>
            <person name="Salamov A."/>
            <person name="Andreopoulos B."/>
            <person name="Baker S."/>
            <person name="Barry K."/>
            <person name="Bills G."/>
            <person name="Bluhm B."/>
            <person name="Cannon C."/>
            <person name="Castanera R."/>
            <person name="Culley D."/>
            <person name="Daum C."/>
            <person name="Ezra D."/>
            <person name="Gonzalez J."/>
            <person name="Henrissat B."/>
            <person name="Kuo A."/>
            <person name="Liang C."/>
            <person name="Lipzen A."/>
            <person name="Lutzoni F."/>
            <person name="Magnuson J."/>
            <person name="Mondo S."/>
            <person name="Nolan M."/>
            <person name="Ohm R."/>
            <person name="Pangilinan J."/>
            <person name="Park H.-J."/>
            <person name="Ramirez L."/>
            <person name="Alfaro M."/>
            <person name="Sun H."/>
            <person name="Tritt A."/>
            <person name="Yoshinaga Y."/>
            <person name="Zwiers L.-H."/>
            <person name="Turgeon B."/>
            <person name="Goodwin S."/>
            <person name="Spatafora J."/>
            <person name="Crous P."/>
            <person name="Grigoriev I."/>
        </authorList>
    </citation>
    <scope>NUCLEOTIDE SEQUENCE</scope>
    <source>
        <strain evidence="1">ATCC 200398</strain>
    </source>
</reference>
<evidence type="ECO:0000313" key="2">
    <source>
        <dbReference type="Proteomes" id="UP000799755"/>
    </source>
</evidence>
<proteinExistence type="predicted"/>